<keyword evidence="2" id="KW-1277">Toxin-antitoxin system</keyword>
<keyword evidence="7" id="KW-0346">Stress response</keyword>
<dbReference type="GO" id="GO:0003729">
    <property type="term" value="F:mRNA binding"/>
    <property type="evidence" value="ECO:0007669"/>
    <property type="project" value="InterPro"/>
</dbReference>
<evidence type="ECO:0000256" key="3">
    <source>
        <dbReference type="ARBA" id="ARBA00022722"/>
    </source>
</evidence>
<dbReference type="GO" id="GO:0004519">
    <property type="term" value="F:endonuclease activity"/>
    <property type="evidence" value="ECO:0007669"/>
    <property type="project" value="UniProtKB-KW"/>
</dbReference>
<keyword evidence="5" id="KW-0378">Hydrolase</keyword>
<evidence type="ECO:0000256" key="4">
    <source>
        <dbReference type="ARBA" id="ARBA00022759"/>
    </source>
</evidence>
<evidence type="ECO:0008006" key="10">
    <source>
        <dbReference type="Google" id="ProtNLM"/>
    </source>
</evidence>
<dbReference type="AlphaFoldDB" id="A0A2H0RJF9"/>
<dbReference type="SUPFAM" id="SSF54786">
    <property type="entry name" value="YcfA/nrd intein domain"/>
    <property type="match status" value="1"/>
</dbReference>
<evidence type="ECO:0000256" key="5">
    <source>
        <dbReference type="ARBA" id="ARBA00022801"/>
    </source>
</evidence>
<comment type="similarity">
    <text evidence="1">Belongs to the HicA mRNA interferase family.</text>
</comment>
<evidence type="ECO:0000313" key="8">
    <source>
        <dbReference type="EMBL" id="PIR46628.1"/>
    </source>
</evidence>
<dbReference type="Gene3D" id="3.30.920.30">
    <property type="entry name" value="Hypothetical protein"/>
    <property type="match status" value="1"/>
</dbReference>
<sequence>MPKLPKYNARELISLAEKNGFVFTRQTGSHKIFRNAQGIRLTIPVHDSKIIHPKLIKQVLIDLGLLKK</sequence>
<dbReference type="InterPro" id="IPR038570">
    <property type="entry name" value="HicA_sf"/>
</dbReference>
<dbReference type="GO" id="GO:0016787">
    <property type="term" value="F:hydrolase activity"/>
    <property type="evidence" value="ECO:0007669"/>
    <property type="project" value="UniProtKB-KW"/>
</dbReference>
<dbReference type="Proteomes" id="UP000230833">
    <property type="component" value="Unassembled WGS sequence"/>
</dbReference>
<dbReference type="EMBL" id="PCYL01000033">
    <property type="protein sequence ID" value="PIR46628.1"/>
    <property type="molecule type" value="Genomic_DNA"/>
</dbReference>
<keyword evidence="3" id="KW-0540">Nuclease</keyword>
<evidence type="ECO:0000256" key="2">
    <source>
        <dbReference type="ARBA" id="ARBA00022649"/>
    </source>
</evidence>
<keyword evidence="6" id="KW-0694">RNA-binding</keyword>
<protein>
    <recommendedName>
        <fullName evidence="10">Type II toxin-antitoxin system HicA family toxin</fullName>
    </recommendedName>
</protein>
<dbReference type="Pfam" id="PF07927">
    <property type="entry name" value="HicA_toxin"/>
    <property type="match status" value="1"/>
</dbReference>
<evidence type="ECO:0000313" key="9">
    <source>
        <dbReference type="Proteomes" id="UP000230833"/>
    </source>
</evidence>
<organism evidence="8 9">
    <name type="scientific">Candidatus Vogelbacteria bacterium CG10_big_fil_rev_8_21_14_0_10_45_14</name>
    <dbReference type="NCBI Taxonomy" id="1975042"/>
    <lineage>
        <taxon>Bacteria</taxon>
        <taxon>Candidatus Vogeliibacteriota</taxon>
    </lineage>
</organism>
<dbReference type="InterPro" id="IPR012933">
    <property type="entry name" value="HicA_mRNA_interferase"/>
</dbReference>
<comment type="caution">
    <text evidence="8">The sequence shown here is derived from an EMBL/GenBank/DDBJ whole genome shotgun (WGS) entry which is preliminary data.</text>
</comment>
<evidence type="ECO:0000256" key="1">
    <source>
        <dbReference type="ARBA" id="ARBA00006620"/>
    </source>
</evidence>
<evidence type="ECO:0000256" key="6">
    <source>
        <dbReference type="ARBA" id="ARBA00022884"/>
    </source>
</evidence>
<keyword evidence="4" id="KW-0255">Endonuclease</keyword>
<accession>A0A2H0RJF9</accession>
<gene>
    <name evidence="8" type="ORF">COV07_03090</name>
</gene>
<proteinExistence type="inferred from homology"/>
<name>A0A2H0RJF9_9BACT</name>
<reference evidence="8 9" key="1">
    <citation type="submission" date="2017-09" db="EMBL/GenBank/DDBJ databases">
        <title>Depth-based differentiation of microbial function through sediment-hosted aquifers and enrichment of novel symbionts in the deep terrestrial subsurface.</title>
        <authorList>
            <person name="Probst A.J."/>
            <person name="Ladd B."/>
            <person name="Jarett J.K."/>
            <person name="Geller-Mcgrath D.E."/>
            <person name="Sieber C.M."/>
            <person name="Emerson J.B."/>
            <person name="Anantharaman K."/>
            <person name="Thomas B.C."/>
            <person name="Malmstrom R."/>
            <person name="Stieglmeier M."/>
            <person name="Klingl A."/>
            <person name="Woyke T."/>
            <person name="Ryan C.M."/>
            <person name="Banfield J.F."/>
        </authorList>
    </citation>
    <scope>NUCLEOTIDE SEQUENCE [LARGE SCALE GENOMIC DNA]</scope>
    <source>
        <strain evidence="8">CG10_big_fil_rev_8_21_14_0_10_45_14</strain>
    </source>
</reference>
<evidence type="ECO:0000256" key="7">
    <source>
        <dbReference type="ARBA" id="ARBA00023016"/>
    </source>
</evidence>